<feature type="domain" description="Metallo-beta-lactamase" evidence="1">
    <location>
        <begin position="112"/>
        <end position="308"/>
    </location>
</feature>
<dbReference type="PANTHER" id="PTHR15032:SF4">
    <property type="entry name" value="N-ACYL-PHOSPHATIDYLETHANOLAMINE-HYDROLYZING PHOSPHOLIPASE D"/>
    <property type="match status" value="1"/>
</dbReference>
<dbReference type="Gene3D" id="3.60.15.10">
    <property type="entry name" value="Ribonuclease Z/Hydroxyacylglutathione hydrolase-like"/>
    <property type="match status" value="1"/>
</dbReference>
<reference evidence="3" key="1">
    <citation type="submission" date="2015-07" db="EMBL/GenBank/DDBJ databases">
        <title>Fjat-14235 jcm11544.</title>
        <authorList>
            <person name="Liu B."/>
            <person name="Wang J."/>
            <person name="Zhu Y."/>
            <person name="Liu G."/>
            <person name="Chen Q."/>
            <person name="Chen Z."/>
            <person name="Lan J."/>
            <person name="Che J."/>
            <person name="Ge C."/>
            <person name="Shi H."/>
            <person name="Pan Z."/>
            <person name="Liu X."/>
        </authorList>
    </citation>
    <scope>NUCLEOTIDE SEQUENCE [LARGE SCALE GENOMIC DNA]</scope>
    <source>
        <strain evidence="3">JCM 11544</strain>
    </source>
</reference>
<dbReference type="SUPFAM" id="SSF56281">
    <property type="entry name" value="Metallo-hydrolase/oxidoreductase"/>
    <property type="match status" value="1"/>
</dbReference>
<dbReference type="PATRIC" id="fig|189381.12.peg.4416"/>
<dbReference type="PANTHER" id="PTHR15032">
    <property type="entry name" value="N-ACYL-PHOSPHATIDYLETHANOLAMINE-HYDROLYZING PHOSPHOLIPASE D"/>
    <property type="match status" value="1"/>
</dbReference>
<dbReference type="GO" id="GO:0005737">
    <property type="term" value="C:cytoplasm"/>
    <property type="evidence" value="ECO:0007669"/>
    <property type="project" value="TreeGrafter"/>
</dbReference>
<protein>
    <submittedName>
        <fullName evidence="2">Membrane protein</fullName>
    </submittedName>
</protein>
<dbReference type="InterPro" id="IPR036866">
    <property type="entry name" value="RibonucZ/Hydroxyglut_hydro"/>
</dbReference>
<dbReference type="GO" id="GO:0070290">
    <property type="term" value="F:N-acylphosphatidylethanolamine-specific phospholipase D activity"/>
    <property type="evidence" value="ECO:0007669"/>
    <property type="project" value="InterPro"/>
</dbReference>
<evidence type="ECO:0000313" key="3">
    <source>
        <dbReference type="Proteomes" id="UP000037405"/>
    </source>
</evidence>
<dbReference type="PIRSF" id="PIRSF038896">
    <property type="entry name" value="NAPE-PLD"/>
    <property type="match status" value="1"/>
</dbReference>
<dbReference type="OrthoDB" id="9805728at2"/>
<organism evidence="2 3">
    <name type="scientific">Rossellomorea marisflavi</name>
    <dbReference type="NCBI Taxonomy" id="189381"/>
    <lineage>
        <taxon>Bacteria</taxon>
        <taxon>Bacillati</taxon>
        <taxon>Bacillota</taxon>
        <taxon>Bacilli</taxon>
        <taxon>Bacillales</taxon>
        <taxon>Bacillaceae</taxon>
        <taxon>Rossellomorea</taxon>
    </lineage>
</organism>
<name>A0A0M0G2N9_9BACI</name>
<dbReference type="InterPro" id="IPR024884">
    <property type="entry name" value="NAPE-PLD"/>
</dbReference>
<dbReference type="AlphaFoldDB" id="A0A0M0G2N9"/>
<dbReference type="STRING" id="189381.GCA_900166615_02275"/>
<evidence type="ECO:0000259" key="1">
    <source>
        <dbReference type="Pfam" id="PF12706"/>
    </source>
</evidence>
<dbReference type="GO" id="GO:0008270">
    <property type="term" value="F:zinc ion binding"/>
    <property type="evidence" value="ECO:0007669"/>
    <property type="project" value="InterPro"/>
</dbReference>
<dbReference type="Proteomes" id="UP000037405">
    <property type="component" value="Unassembled WGS sequence"/>
</dbReference>
<gene>
    <name evidence="2" type="ORF">AF331_17075</name>
</gene>
<comment type="caution">
    <text evidence="2">The sequence shown here is derived from an EMBL/GenBank/DDBJ whole genome shotgun (WGS) entry which is preliminary data.</text>
</comment>
<proteinExistence type="predicted"/>
<keyword evidence="3" id="KW-1185">Reference proteome</keyword>
<evidence type="ECO:0000313" key="2">
    <source>
        <dbReference type="EMBL" id="KON83867.1"/>
    </source>
</evidence>
<sequence>MTAIITIALILLISTIAILRFYPPLGRKPSKARVESSTAFKDGSFKNIEEINMGTSFSSTVGMLKDFMKKDTERKPAEAIPMVQIKPGTHIHETAITWFGHSATLLELEGKRLLLDPMFGKAPTPFPWLSGNRFSKGLPFSTEDLLPIDAILFSHDHYDHLDYGTIKLLKEYIPQFFVPIGVGSHLERWGVESGRITEADWWDELDWKGLKLAFTPSRHFSGRSVNDRNATLWGSWCIIGKSKKVFYSGDGGYGTHFKKIGENYGPFDLTIMECGQYDPRWKDVHMMPEETAQAHLDVGGDLMLPVHWGAFVLSFHSWTDPIERVSASAQQLNIPLLTPKIGERLVVEKGERGTPYWWEA</sequence>
<accession>A0A0M0G2N9</accession>
<dbReference type="Pfam" id="PF12706">
    <property type="entry name" value="Lactamase_B_2"/>
    <property type="match status" value="1"/>
</dbReference>
<dbReference type="RefSeq" id="WP_053429266.1">
    <property type="nucleotide sequence ID" value="NZ_LGUE01000005.1"/>
</dbReference>
<dbReference type="InterPro" id="IPR001279">
    <property type="entry name" value="Metallo-B-lactamas"/>
</dbReference>
<dbReference type="EMBL" id="LGUE01000005">
    <property type="protein sequence ID" value="KON83867.1"/>
    <property type="molecule type" value="Genomic_DNA"/>
</dbReference>